<proteinExistence type="predicted"/>
<dbReference type="SUPFAM" id="SSF69047">
    <property type="entry name" value="Hypothetical protein YjbJ"/>
    <property type="match status" value="1"/>
</dbReference>
<comment type="caution">
    <text evidence="1">The sequence shown here is derived from an EMBL/GenBank/DDBJ whole genome shotgun (WGS) entry which is preliminary data.</text>
</comment>
<evidence type="ECO:0000313" key="1">
    <source>
        <dbReference type="EMBL" id="MEQ6291895.1"/>
    </source>
</evidence>
<protein>
    <submittedName>
        <fullName evidence="1">General stress protein CsbD</fullName>
    </submittedName>
</protein>
<sequence length="73" mass="8604">MMDWNRIAGNWKEFRGKVKAEWSNLPDDCLDTIAGRRVTLSDKLQQAYGISRNEAEQLIKRFERQQHAGFLKH</sequence>
<name>A0ABV1M957_9NEIS</name>
<dbReference type="Proteomes" id="UP001433638">
    <property type="component" value="Unassembled WGS sequence"/>
</dbReference>
<dbReference type="PANTHER" id="PTHR34977:SF1">
    <property type="entry name" value="UPF0337 PROTEIN YJBJ"/>
    <property type="match status" value="1"/>
</dbReference>
<evidence type="ECO:0000313" key="2">
    <source>
        <dbReference type="Proteomes" id="UP001433638"/>
    </source>
</evidence>
<accession>A0ABV1M957</accession>
<dbReference type="PIRSF" id="PIRSF039008">
    <property type="entry name" value="YjbJ"/>
    <property type="match status" value="1"/>
</dbReference>
<dbReference type="InterPro" id="IPR026042">
    <property type="entry name" value="YjbJ"/>
</dbReference>
<reference evidence="1" key="1">
    <citation type="submission" date="2024-06" db="EMBL/GenBank/DDBJ databases">
        <title>Genome sequence of Vogesella sp. MAHUQ-64.</title>
        <authorList>
            <person name="Huq M.A."/>
        </authorList>
    </citation>
    <scope>NUCLEOTIDE SEQUENCE</scope>
    <source>
        <strain evidence="1">MAHUQ-64</strain>
    </source>
</reference>
<dbReference type="InterPro" id="IPR050423">
    <property type="entry name" value="UPF0337_stress_rsp"/>
</dbReference>
<gene>
    <name evidence="1" type="ORF">ABNW52_14850</name>
</gene>
<dbReference type="PANTHER" id="PTHR34977">
    <property type="entry name" value="UPF0337 PROTEIN YJBJ"/>
    <property type="match status" value="1"/>
</dbReference>
<organism evidence="1 2">
    <name type="scientific">Vogesella oryzagri</name>
    <dbReference type="NCBI Taxonomy" id="3160864"/>
    <lineage>
        <taxon>Bacteria</taxon>
        <taxon>Pseudomonadati</taxon>
        <taxon>Pseudomonadota</taxon>
        <taxon>Betaproteobacteria</taxon>
        <taxon>Neisseriales</taxon>
        <taxon>Chromobacteriaceae</taxon>
        <taxon>Vogesella</taxon>
    </lineage>
</organism>
<dbReference type="EMBL" id="JBEFLD010000008">
    <property type="protein sequence ID" value="MEQ6291895.1"/>
    <property type="molecule type" value="Genomic_DNA"/>
</dbReference>
<dbReference type="Gene3D" id="1.10.1470.10">
    <property type="entry name" value="YjbJ"/>
    <property type="match status" value="1"/>
</dbReference>
<keyword evidence="2" id="KW-1185">Reference proteome</keyword>
<dbReference type="RefSeq" id="WP_349589395.1">
    <property type="nucleotide sequence ID" value="NZ_JBEFLD010000008.1"/>
</dbReference>
<dbReference type="InterPro" id="IPR036629">
    <property type="entry name" value="YjbJ_sf"/>
</dbReference>